<evidence type="ECO:0000256" key="1">
    <source>
        <dbReference type="SAM" id="MobiDB-lite"/>
    </source>
</evidence>
<organism evidence="2 3">
    <name type="scientific">Kushneria marisflavi</name>
    <dbReference type="NCBI Taxonomy" id="157779"/>
    <lineage>
        <taxon>Bacteria</taxon>
        <taxon>Pseudomonadati</taxon>
        <taxon>Pseudomonadota</taxon>
        <taxon>Gammaproteobacteria</taxon>
        <taxon>Oceanospirillales</taxon>
        <taxon>Halomonadaceae</taxon>
        <taxon>Kushneria</taxon>
    </lineage>
</organism>
<evidence type="ECO:0000313" key="3">
    <source>
        <dbReference type="Proteomes" id="UP000194457"/>
    </source>
</evidence>
<gene>
    <name evidence="2" type="ORF">B9H00_04215</name>
</gene>
<dbReference type="EMBL" id="CP021358">
    <property type="protein sequence ID" value="ART62378.1"/>
    <property type="molecule type" value="Genomic_DNA"/>
</dbReference>
<dbReference type="KEGG" id="kma:B9H00_04215"/>
<evidence type="ECO:0000313" key="2">
    <source>
        <dbReference type="EMBL" id="ART62378.1"/>
    </source>
</evidence>
<name>A0A240ULM5_9GAMM</name>
<proteinExistence type="predicted"/>
<protein>
    <submittedName>
        <fullName evidence="2">Uncharacterized protein</fullName>
    </submittedName>
</protein>
<feature type="region of interest" description="Disordered" evidence="1">
    <location>
        <begin position="61"/>
        <end position="95"/>
    </location>
</feature>
<reference evidence="2 3" key="1">
    <citation type="submission" date="2017-05" db="EMBL/GenBank/DDBJ databases">
        <authorList>
            <person name="Song R."/>
            <person name="Chenine A.L."/>
            <person name="Ruprecht R.M."/>
        </authorList>
    </citation>
    <scope>NUCLEOTIDE SEQUENCE [LARGE SCALE GENOMIC DNA]</scope>
    <source>
        <strain evidence="2">SW32</strain>
    </source>
</reference>
<accession>A0A240ULM5</accession>
<dbReference type="AlphaFoldDB" id="A0A240ULM5"/>
<sequence>MSFAGQCLLIGLELLFATGPHLGQMLGMGLPGTRYQLLALRKLMSTSSILLSTGKRLPPLIQPIGKAPKTTKQKHNGYQCDQHPGGNSAEEPPEYVPHGHLLFEYGV</sequence>
<keyword evidence="3" id="KW-1185">Reference proteome</keyword>
<dbReference type="Proteomes" id="UP000194457">
    <property type="component" value="Chromosome"/>
</dbReference>